<dbReference type="GO" id="GO:0046061">
    <property type="term" value="P:dATP catabolic process"/>
    <property type="evidence" value="ECO:0007669"/>
    <property type="project" value="TreeGrafter"/>
</dbReference>
<proteinExistence type="inferred from homology"/>
<evidence type="ECO:0000313" key="7">
    <source>
        <dbReference type="EMBL" id="SMP16240.1"/>
    </source>
</evidence>
<evidence type="ECO:0000256" key="4">
    <source>
        <dbReference type="ARBA" id="ARBA00074799"/>
    </source>
</evidence>
<comment type="similarity">
    <text evidence="2">Belongs to the nucleoside triphosphate pyrophosphohydrolase family.</text>
</comment>
<dbReference type="RefSeq" id="WP_345782857.1">
    <property type="nucleotide sequence ID" value="NZ_FXTX01000015.1"/>
</dbReference>
<dbReference type="GO" id="GO:0006950">
    <property type="term" value="P:response to stress"/>
    <property type="evidence" value="ECO:0007669"/>
    <property type="project" value="UniProtKB-ARBA"/>
</dbReference>
<evidence type="ECO:0000259" key="5">
    <source>
        <dbReference type="Pfam" id="PF03819"/>
    </source>
</evidence>
<dbReference type="CDD" id="cd02440">
    <property type="entry name" value="AdoMet_MTases"/>
    <property type="match status" value="1"/>
</dbReference>
<comment type="catalytic activity">
    <reaction evidence="1">
        <text>ATP + H2O = AMP + diphosphate + H(+)</text>
        <dbReference type="Rhea" id="RHEA:14245"/>
        <dbReference type="ChEBI" id="CHEBI:15377"/>
        <dbReference type="ChEBI" id="CHEBI:15378"/>
        <dbReference type="ChEBI" id="CHEBI:30616"/>
        <dbReference type="ChEBI" id="CHEBI:33019"/>
        <dbReference type="ChEBI" id="CHEBI:456215"/>
        <dbReference type="EC" id="3.6.1.8"/>
    </reaction>
</comment>
<dbReference type="InterPro" id="IPR011551">
    <property type="entry name" value="NTP_PyrPHydrolase_MazG"/>
</dbReference>
<dbReference type="CDD" id="cd11528">
    <property type="entry name" value="NTP-PPase_MazG_Nterm"/>
    <property type="match status" value="1"/>
</dbReference>
<dbReference type="Gene3D" id="3.40.50.150">
    <property type="entry name" value="Vaccinia Virus protein VP39"/>
    <property type="match status" value="1"/>
</dbReference>
<dbReference type="GO" id="GO:0046076">
    <property type="term" value="P:dTTP catabolic process"/>
    <property type="evidence" value="ECO:0007669"/>
    <property type="project" value="TreeGrafter"/>
</dbReference>
<protein>
    <recommendedName>
        <fullName evidence="4">Nucleoside triphosphate pyrophosphohydrolase</fullName>
        <ecNumber evidence="3">3.6.1.8</ecNumber>
    </recommendedName>
</protein>
<dbReference type="FunFam" id="1.10.287.1080:FF:000001">
    <property type="entry name" value="Nucleoside triphosphate pyrophosphohydrolase"/>
    <property type="match status" value="1"/>
</dbReference>
<dbReference type="InterPro" id="IPR013216">
    <property type="entry name" value="Methyltransf_11"/>
</dbReference>
<comment type="caution">
    <text evidence="7">The sequence shown here is derived from an EMBL/GenBank/DDBJ whole genome shotgun (WGS) entry which is preliminary data.</text>
</comment>
<keyword evidence="8" id="KW-1185">Reference proteome</keyword>
<dbReference type="CDD" id="cd11529">
    <property type="entry name" value="NTP-PPase_MazG_Cterm"/>
    <property type="match status" value="1"/>
</dbReference>
<dbReference type="GO" id="GO:0047693">
    <property type="term" value="F:ATP diphosphatase activity"/>
    <property type="evidence" value="ECO:0007669"/>
    <property type="project" value="UniProtKB-EC"/>
</dbReference>
<dbReference type="PANTHER" id="PTHR30522:SF0">
    <property type="entry name" value="NUCLEOSIDE TRIPHOSPHATE PYROPHOSPHOHYDROLASE"/>
    <property type="match status" value="1"/>
</dbReference>
<feature type="domain" description="NTP pyrophosphohydrolase MazG-like" evidence="5">
    <location>
        <begin position="27"/>
        <end position="100"/>
    </location>
</feature>
<dbReference type="GO" id="GO:0046081">
    <property type="term" value="P:dUTP catabolic process"/>
    <property type="evidence" value="ECO:0007669"/>
    <property type="project" value="TreeGrafter"/>
</dbReference>
<dbReference type="NCBIfam" id="NF007113">
    <property type="entry name" value="PRK09562.1"/>
    <property type="match status" value="1"/>
</dbReference>
<evidence type="ECO:0000256" key="1">
    <source>
        <dbReference type="ARBA" id="ARBA00052141"/>
    </source>
</evidence>
<dbReference type="EMBL" id="FXTX01000015">
    <property type="protein sequence ID" value="SMP16240.1"/>
    <property type="molecule type" value="Genomic_DNA"/>
</dbReference>
<dbReference type="EC" id="3.6.1.8" evidence="3"/>
<accession>A0AA45WN28</accession>
<evidence type="ECO:0000256" key="2">
    <source>
        <dbReference type="ARBA" id="ARBA00061115"/>
    </source>
</evidence>
<dbReference type="SUPFAM" id="SSF53335">
    <property type="entry name" value="S-adenosyl-L-methionine-dependent methyltransferases"/>
    <property type="match status" value="1"/>
</dbReference>
<dbReference type="InterPro" id="IPR048015">
    <property type="entry name" value="NTP-PPase_MazG-like_N"/>
</dbReference>
<sequence length="456" mass="53727">MEEGKNFQEVVDIVAKLRKECPWDREQTNQSIKNNLIEEAYELFEAIEENDDKKMIEELGDVLLQVVFHSQIKKDEGKFDINDVLVNLKNKLIKRHPHVFGDSMAKTAEEVLKQWHQIKQEEKNSILEGIPKRMPALIRAVKVQNRMAKVGFEWESIDEVWKKVEEELNELKEAKTDEEKKHELGDLLIAITNLARFMNIDPEEALHLSIDRTINRFSYIEQKAKEQNKKVEEMSLKEMDMYWNEAKQKEEMAKRFDMVANKYDTPDKEERSRIFVEKILSLIPVTKDWKVLDLGAGTGTTDIYLSPYVKEIVAFDLSEGMLSVFKEKIEKNNIQNIRIYKKDIFQGDFEEKDFDMIISTMAFHHLDNPKEAINFLKNYLKKGGYLVIVDLDKEDGSFHSDNTDVKHFGFSRDEVIKWFDENEFEIKFLDIIYNIDKEKDGMTKSYPVFMVIAKRR</sequence>
<evidence type="ECO:0000256" key="3">
    <source>
        <dbReference type="ARBA" id="ARBA00066372"/>
    </source>
</evidence>
<feature type="domain" description="Methyltransferase type 11" evidence="6">
    <location>
        <begin position="292"/>
        <end position="388"/>
    </location>
</feature>
<dbReference type="InterPro" id="IPR004518">
    <property type="entry name" value="MazG-like_dom"/>
</dbReference>
<dbReference type="FunFam" id="1.10.287.1080:FF:000003">
    <property type="entry name" value="Nucleoside triphosphate pyrophosphohydrolase"/>
    <property type="match status" value="1"/>
</dbReference>
<dbReference type="Pfam" id="PF03819">
    <property type="entry name" value="MazG"/>
    <property type="match status" value="1"/>
</dbReference>
<dbReference type="Gene3D" id="1.10.287.1080">
    <property type="entry name" value="MazG-like"/>
    <property type="match status" value="2"/>
</dbReference>
<dbReference type="InterPro" id="IPR029063">
    <property type="entry name" value="SAM-dependent_MTases_sf"/>
</dbReference>
<dbReference type="PANTHER" id="PTHR30522">
    <property type="entry name" value="NUCLEOSIDE TRIPHOSPHATE PYROPHOSPHOHYDROLASE"/>
    <property type="match status" value="1"/>
</dbReference>
<dbReference type="GO" id="GO:0008757">
    <property type="term" value="F:S-adenosylmethionine-dependent methyltransferase activity"/>
    <property type="evidence" value="ECO:0007669"/>
    <property type="project" value="InterPro"/>
</dbReference>
<gene>
    <name evidence="7" type="ORF">SAMN06264868_11510</name>
</gene>
<reference evidence="7" key="1">
    <citation type="submission" date="2017-05" db="EMBL/GenBank/DDBJ databases">
        <authorList>
            <person name="Varghese N."/>
            <person name="Submissions S."/>
        </authorList>
    </citation>
    <scope>NUCLEOTIDE SEQUENCE</scope>
    <source>
        <strain evidence="7">DSM 18763</strain>
    </source>
</reference>
<dbReference type="InterPro" id="IPR048011">
    <property type="entry name" value="NTP-PPase_MazG-like_C"/>
</dbReference>
<dbReference type="AlphaFoldDB" id="A0AA45WN28"/>
<dbReference type="Pfam" id="PF08241">
    <property type="entry name" value="Methyltransf_11"/>
    <property type="match status" value="1"/>
</dbReference>
<dbReference type="GO" id="GO:0006203">
    <property type="term" value="P:dGTP catabolic process"/>
    <property type="evidence" value="ECO:0007669"/>
    <property type="project" value="TreeGrafter"/>
</dbReference>
<dbReference type="NCBIfam" id="TIGR00444">
    <property type="entry name" value="mazG"/>
    <property type="match status" value="1"/>
</dbReference>
<evidence type="ECO:0000313" key="8">
    <source>
        <dbReference type="Proteomes" id="UP001157947"/>
    </source>
</evidence>
<name>A0AA45WN28_9AQUI</name>
<dbReference type="GO" id="GO:0046052">
    <property type="term" value="P:UTP catabolic process"/>
    <property type="evidence" value="ECO:0007669"/>
    <property type="project" value="TreeGrafter"/>
</dbReference>
<dbReference type="GO" id="GO:0046047">
    <property type="term" value="P:TTP catabolic process"/>
    <property type="evidence" value="ECO:0007669"/>
    <property type="project" value="TreeGrafter"/>
</dbReference>
<dbReference type="Proteomes" id="UP001157947">
    <property type="component" value="Unassembled WGS sequence"/>
</dbReference>
<organism evidence="7 8">
    <name type="scientific">Venenivibrio stagnispumantis</name>
    <dbReference type="NCBI Taxonomy" id="407998"/>
    <lineage>
        <taxon>Bacteria</taxon>
        <taxon>Pseudomonadati</taxon>
        <taxon>Aquificota</taxon>
        <taxon>Aquificia</taxon>
        <taxon>Aquificales</taxon>
        <taxon>Hydrogenothermaceae</taxon>
        <taxon>Venenivibrio</taxon>
    </lineage>
</organism>
<dbReference type="SUPFAM" id="SSF101386">
    <property type="entry name" value="all-alpha NTP pyrophosphatases"/>
    <property type="match status" value="2"/>
</dbReference>
<evidence type="ECO:0000259" key="6">
    <source>
        <dbReference type="Pfam" id="PF08241"/>
    </source>
</evidence>